<dbReference type="InterPro" id="IPR015987">
    <property type="entry name" value="UCP022704"/>
</dbReference>
<dbReference type="EMBL" id="SPQU01000012">
    <property type="protein sequence ID" value="TFV35896.1"/>
    <property type="molecule type" value="Genomic_DNA"/>
</dbReference>
<gene>
    <name evidence="1" type="ORF">E4K66_24215</name>
</gene>
<evidence type="ECO:0000313" key="1">
    <source>
        <dbReference type="EMBL" id="TFV35896.1"/>
    </source>
</evidence>
<dbReference type="Gene3D" id="2.60.120.200">
    <property type="match status" value="1"/>
</dbReference>
<reference evidence="1 2" key="1">
    <citation type="submission" date="2019-03" db="EMBL/GenBank/DDBJ databases">
        <title>Bradyrhizobium strains diversity isolated from Chamaecrista fasciculata.</title>
        <authorList>
            <person name="Urquiaga M.C.O."/>
            <person name="Hungria M."/>
            <person name="Delamuta J.R.M."/>
        </authorList>
    </citation>
    <scope>NUCLEOTIDE SEQUENCE [LARGE SCALE GENOMIC DNA]</scope>
    <source>
        <strain evidence="1 2">CNPSo 3424</strain>
    </source>
</reference>
<proteinExistence type="predicted"/>
<protein>
    <submittedName>
        <fullName evidence="1">DUF1349 domain-containing protein</fullName>
    </submittedName>
</protein>
<keyword evidence="2" id="KW-1185">Reference proteome</keyword>
<accession>A0A4Y9KZC1</accession>
<comment type="caution">
    <text evidence="1">The sequence shown here is derived from an EMBL/GenBank/DDBJ whole genome shotgun (WGS) entry which is preliminary data.</text>
</comment>
<dbReference type="PANTHER" id="PTHR35332">
    <property type="entry name" value="REGULATION OF ENOLASE PROTEIN 1"/>
    <property type="match status" value="1"/>
</dbReference>
<organism evidence="1 2">
    <name type="scientific">Bradyrhizobium frederickii</name>
    <dbReference type="NCBI Taxonomy" id="2560054"/>
    <lineage>
        <taxon>Bacteria</taxon>
        <taxon>Pseudomonadati</taxon>
        <taxon>Pseudomonadota</taxon>
        <taxon>Alphaproteobacteria</taxon>
        <taxon>Hyphomicrobiales</taxon>
        <taxon>Nitrobacteraceae</taxon>
        <taxon>Bradyrhizobium</taxon>
    </lineage>
</organism>
<dbReference type="SUPFAM" id="SSF49899">
    <property type="entry name" value="Concanavalin A-like lectins/glucanases"/>
    <property type="match status" value="1"/>
</dbReference>
<dbReference type="PIRSF" id="PIRSF022704">
    <property type="entry name" value="UCP022704"/>
    <property type="match status" value="1"/>
</dbReference>
<dbReference type="Pfam" id="PF07081">
    <property type="entry name" value="DUF1349"/>
    <property type="match status" value="1"/>
</dbReference>
<dbReference type="Proteomes" id="UP000298225">
    <property type="component" value="Unassembled WGS sequence"/>
</dbReference>
<dbReference type="PANTHER" id="PTHR35332:SF2">
    <property type="entry name" value="REGULATION OF ENOLASE PROTEIN 1"/>
    <property type="match status" value="1"/>
</dbReference>
<dbReference type="OrthoDB" id="9814707at2"/>
<dbReference type="InterPro" id="IPR013320">
    <property type="entry name" value="ConA-like_dom_sf"/>
</dbReference>
<dbReference type="InterPro" id="IPR009784">
    <property type="entry name" value="DUF1349"/>
</dbReference>
<dbReference type="AlphaFoldDB" id="A0A4Y9KZC1"/>
<name>A0A4Y9KZC1_9BRAD</name>
<evidence type="ECO:0000313" key="2">
    <source>
        <dbReference type="Proteomes" id="UP000298225"/>
    </source>
</evidence>
<sequence>MCRVQNSFSTRLVVDKGASGSEGALRMFGKSDGTWLNEPKTWSEKENLLELITDQATDFWRETHYGFIRDSGHFLGFETGDAFTAELRIRADFRALYDQAGLMVRIDERRWLKAGIEFSDGRAMLSSVLTAGQSDWATAHYEHDASDFRLRVTVAHGVLRLQASTDGKMWPLMRLAPFAESSSYLVGPMACTPERSGLAVAFSEFRLVPPLGKELHDLE</sequence>